<protein>
    <recommendedName>
        <fullName evidence="1">TORTIFOLIA1/SINE1-2 N-terminal domain-containing protein</fullName>
    </recommendedName>
</protein>
<dbReference type="GO" id="GO:0008017">
    <property type="term" value="F:microtubule binding"/>
    <property type="evidence" value="ECO:0007669"/>
    <property type="project" value="InterPro"/>
</dbReference>
<evidence type="ECO:0000313" key="3">
    <source>
        <dbReference type="Proteomes" id="UP000250235"/>
    </source>
</evidence>
<dbReference type="AlphaFoldDB" id="A0A2Z7BAJ6"/>
<dbReference type="Pfam" id="PF24714">
    <property type="entry name" value="TOR1L1_N"/>
    <property type="match status" value="1"/>
</dbReference>
<dbReference type="SUPFAM" id="SSF48371">
    <property type="entry name" value="ARM repeat"/>
    <property type="match status" value="1"/>
</dbReference>
<dbReference type="EMBL" id="KV007597">
    <property type="protein sequence ID" value="KZV31260.1"/>
    <property type="molecule type" value="Genomic_DNA"/>
</dbReference>
<name>A0A2Z7BAJ6_9LAMI</name>
<dbReference type="FunFam" id="1.25.10.10:FF:000549">
    <property type="entry name" value="ARM repeat superfamily protein"/>
    <property type="match status" value="1"/>
</dbReference>
<dbReference type="OrthoDB" id="1904066at2759"/>
<accession>A0A2Z7BAJ6</accession>
<dbReference type="InterPro" id="IPR057600">
    <property type="entry name" value="TORTIFOLIA1/SINE1-2_N"/>
</dbReference>
<evidence type="ECO:0000259" key="1">
    <source>
        <dbReference type="Pfam" id="PF24714"/>
    </source>
</evidence>
<organism evidence="2 3">
    <name type="scientific">Dorcoceras hygrometricum</name>
    <dbReference type="NCBI Taxonomy" id="472368"/>
    <lineage>
        <taxon>Eukaryota</taxon>
        <taxon>Viridiplantae</taxon>
        <taxon>Streptophyta</taxon>
        <taxon>Embryophyta</taxon>
        <taxon>Tracheophyta</taxon>
        <taxon>Spermatophyta</taxon>
        <taxon>Magnoliopsida</taxon>
        <taxon>eudicotyledons</taxon>
        <taxon>Gunneridae</taxon>
        <taxon>Pentapetalae</taxon>
        <taxon>asterids</taxon>
        <taxon>lamiids</taxon>
        <taxon>Lamiales</taxon>
        <taxon>Gesneriaceae</taxon>
        <taxon>Didymocarpoideae</taxon>
        <taxon>Trichosporeae</taxon>
        <taxon>Loxocarpinae</taxon>
        <taxon>Dorcoceras</taxon>
    </lineage>
</organism>
<keyword evidence="3" id="KW-1185">Reference proteome</keyword>
<feature type="domain" description="TORTIFOLIA1/SINE1-2 N-terminal" evidence="1">
    <location>
        <begin position="13"/>
        <end position="287"/>
    </location>
</feature>
<dbReference type="InterPro" id="IPR016024">
    <property type="entry name" value="ARM-type_fold"/>
</dbReference>
<dbReference type="PANTHER" id="PTHR31355:SF8">
    <property type="entry name" value="TORTIFOLIA1-LIKE PROTEIN 3"/>
    <property type="match status" value="1"/>
</dbReference>
<dbReference type="InterPro" id="IPR011989">
    <property type="entry name" value="ARM-like"/>
</dbReference>
<gene>
    <name evidence="2" type="ORF">F511_13054</name>
</gene>
<dbReference type="InterPro" id="IPR033337">
    <property type="entry name" value="TORTIFOLIA1/SINE1-2"/>
</dbReference>
<sequence length="609" mass="66481">MAASKSKQAQLRDLKHRVLTALHKLSDRDTFSAAAFELESIAKTLSSDSLPSFVSSISATDSVDKSLVRRQCLHLVSILSKHHGDSLSPYLSKLLSSIVRRLRDPDSSVRSACLAATLSISSNLTNQPFTSITKPFIESLFMEQDLSAQNGAALCLAAAIEGSRNIDIVSLRKVLPRLEKLAKCESFKAKAALLTLIGGIVAVEGIFSNCGGSAIKNLVTCLMEFLSSDDWAARKAAAEALMKVARVERYTLSEEKASCLKTFEAKRFDKVKTVRETMNQMIDAWKEIPDPCGSASPPPVSGSSVKEKGSIEHYSAGSKTIMSHIAQGNPRSTLRCPVIRTTFTDNSPARKSSCKINESRVSPAMFRKLDVKKPSYPKVDISPPTCFSGNVISKNTLDKDEKDLEIIAEAQLSARSETKCARLDHICDKHLRDSKSGGEVVPCGNASDSMSNETGQIFRNRTECVELSLIRKQLVQIENQQSHLLDLLQSLMGSSPKFMHSLEARIHGLELALDEFSFDLTRRLPRNRAAGTTLCKLPGTEFFSSKLWRKTGCLSTAVTPTSPEALMRSSRYRLQGGRGVIMNPLAELHSGSQCTLEVPSSGVVNNLAI</sequence>
<proteinExistence type="predicted"/>
<dbReference type="GO" id="GO:0005874">
    <property type="term" value="C:microtubule"/>
    <property type="evidence" value="ECO:0007669"/>
    <property type="project" value="InterPro"/>
</dbReference>
<evidence type="ECO:0000313" key="2">
    <source>
        <dbReference type="EMBL" id="KZV31260.1"/>
    </source>
</evidence>
<dbReference type="Proteomes" id="UP000250235">
    <property type="component" value="Unassembled WGS sequence"/>
</dbReference>
<reference evidence="2 3" key="1">
    <citation type="journal article" date="2015" name="Proc. Natl. Acad. Sci. U.S.A.">
        <title>The resurrection genome of Boea hygrometrica: A blueprint for survival of dehydration.</title>
        <authorList>
            <person name="Xiao L."/>
            <person name="Yang G."/>
            <person name="Zhang L."/>
            <person name="Yang X."/>
            <person name="Zhao S."/>
            <person name="Ji Z."/>
            <person name="Zhou Q."/>
            <person name="Hu M."/>
            <person name="Wang Y."/>
            <person name="Chen M."/>
            <person name="Xu Y."/>
            <person name="Jin H."/>
            <person name="Xiao X."/>
            <person name="Hu G."/>
            <person name="Bao F."/>
            <person name="Hu Y."/>
            <person name="Wan P."/>
            <person name="Li L."/>
            <person name="Deng X."/>
            <person name="Kuang T."/>
            <person name="Xiang C."/>
            <person name="Zhu J.K."/>
            <person name="Oliver M.J."/>
            <person name="He Y."/>
        </authorList>
    </citation>
    <scope>NUCLEOTIDE SEQUENCE [LARGE SCALE GENOMIC DNA]</scope>
    <source>
        <strain evidence="3">cv. XS01</strain>
    </source>
</reference>
<dbReference type="Gene3D" id="1.25.10.10">
    <property type="entry name" value="Leucine-rich Repeat Variant"/>
    <property type="match status" value="1"/>
</dbReference>
<dbReference type="PANTHER" id="PTHR31355">
    <property type="entry name" value="MICROTUBULE-ASSOCIATED PROTEIN TORTIFOLIA1"/>
    <property type="match status" value="1"/>
</dbReference>